<dbReference type="PROSITE" id="PS50294">
    <property type="entry name" value="WD_REPEATS_REGION"/>
    <property type="match status" value="1"/>
</dbReference>
<dbReference type="Proteomes" id="UP000694888">
    <property type="component" value="Unplaced"/>
</dbReference>
<dbReference type="Gene3D" id="2.130.10.10">
    <property type="entry name" value="YVTN repeat-like/Quinoprotein amine dehydrogenase"/>
    <property type="match status" value="2"/>
</dbReference>
<feature type="region of interest" description="Disordered" evidence="5">
    <location>
        <begin position="526"/>
        <end position="547"/>
    </location>
</feature>
<feature type="region of interest" description="Disordered" evidence="5">
    <location>
        <begin position="354"/>
        <end position="388"/>
    </location>
</feature>
<dbReference type="InterPro" id="IPR019775">
    <property type="entry name" value="WD40_repeat_CS"/>
</dbReference>
<proteinExistence type="inferred from homology"/>
<organism evidence="7 8">
    <name type="scientific">Aplysia californica</name>
    <name type="common">California sea hare</name>
    <dbReference type="NCBI Taxonomy" id="6500"/>
    <lineage>
        <taxon>Eukaryota</taxon>
        <taxon>Metazoa</taxon>
        <taxon>Spiralia</taxon>
        <taxon>Lophotrochozoa</taxon>
        <taxon>Mollusca</taxon>
        <taxon>Gastropoda</taxon>
        <taxon>Heterobranchia</taxon>
        <taxon>Euthyneura</taxon>
        <taxon>Tectipleura</taxon>
        <taxon>Aplysiida</taxon>
        <taxon>Aplysioidea</taxon>
        <taxon>Aplysiidae</taxon>
        <taxon>Aplysia</taxon>
    </lineage>
</organism>
<dbReference type="InterPro" id="IPR006575">
    <property type="entry name" value="RWD_dom"/>
</dbReference>
<keyword evidence="7" id="KW-1185">Reference proteome</keyword>
<dbReference type="InterPro" id="IPR001680">
    <property type="entry name" value="WD40_rpt"/>
</dbReference>
<feature type="region of interest" description="Disordered" evidence="5">
    <location>
        <begin position="639"/>
        <end position="678"/>
    </location>
</feature>
<dbReference type="PANTHER" id="PTHR46170:SF1">
    <property type="entry name" value="GATOR COMPLEX PROTEIN WDR59"/>
    <property type="match status" value="1"/>
</dbReference>
<dbReference type="InterPro" id="IPR015943">
    <property type="entry name" value="WD40/YVTN_repeat-like_dom_sf"/>
</dbReference>
<dbReference type="Pfam" id="PF17120">
    <property type="entry name" value="zf-RING_16"/>
    <property type="match status" value="1"/>
</dbReference>
<feature type="compositionally biased region" description="Basic residues" evidence="5">
    <location>
        <begin position="639"/>
        <end position="656"/>
    </location>
</feature>
<dbReference type="InterPro" id="IPR049567">
    <property type="entry name" value="WDR59-like"/>
</dbReference>
<evidence type="ECO:0000259" key="6">
    <source>
        <dbReference type="PROSITE" id="PS50908"/>
    </source>
</evidence>
<dbReference type="PROSITE" id="PS50082">
    <property type="entry name" value="WD_REPEATS_2"/>
    <property type="match status" value="2"/>
</dbReference>
<feature type="region of interest" description="Disordered" evidence="5">
    <location>
        <begin position="859"/>
        <end position="909"/>
    </location>
</feature>
<dbReference type="SMART" id="SM00320">
    <property type="entry name" value="WD40"/>
    <property type="match status" value="4"/>
</dbReference>
<evidence type="ECO:0000256" key="2">
    <source>
        <dbReference type="ARBA" id="ARBA00022737"/>
    </source>
</evidence>
<dbReference type="InterPro" id="IPR036322">
    <property type="entry name" value="WD40_repeat_dom_sf"/>
</dbReference>
<feature type="repeat" description="WD" evidence="4">
    <location>
        <begin position="187"/>
        <end position="229"/>
    </location>
</feature>
<feature type="compositionally biased region" description="Low complexity" evidence="5">
    <location>
        <begin position="379"/>
        <end position="388"/>
    </location>
</feature>
<feature type="compositionally biased region" description="Basic and acidic residues" evidence="5">
    <location>
        <begin position="657"/>
        <end position="676"/>
    </location>
</feature>
<evidence type="ECO:0000256" key="5">
    <source>
        <dbReference type="SAM" id="MobiDB-lite"/>
    </source>
</evidence>
<feature type="compositionally biased region" description="Low complexity" evidence="5">
    <location>
        <begin position="889"/>
        <end position="903"/>
    </location>
</feature>
<protein>
    <submittedName>
        <fullName evidence="8">GATOR complex protein WDR59</fullName>
    </submittedName>
</protein>
<evidence type="ECO:0000256" key="3">
    <source>
        <dbReference type="ARBA" id="ARBA00038452"/>
    </source>
</evidence>
<dbReference type="PROSITE" id="PS50908">
    <property type="entry name" value="RWD"/>
    <property type="match status" value="1"/>
</dbReference>
<keyword evidence="1 4" id="KW-0853">WD repeat</keyword>
<dbReference type="PROSITE" id="PS00678">
    <property type="entry name" value="WD_REPEATS_1"/>
    <property type="match status" value="1"/>
</dbReference>
<dbReference type="RefSeq" id="XP_005095673.2">
    <property type="nucleotide sequence ID" value="XM_005095616.3"/>
</dbReference>
<gene>
    <name evidence="8" type="primary">LOC101857324</name>
</gene>
<dbReference type="SUPFAM" id="SSF50978">
    <property type="entry name" value="WD40 repeat-like"/>
    <property type="match status" value="1"/>
</dbReference>
<evidence type="ECO:0000256" key="1">
    <source>
        <dbReference type="ARBA" id="ARBA00022574"/>
    </source>
</evidence>
<dbReference type="InterPro" id="IPR049566">
    <property type="entry name" value="WDR59_RTC1-like_RING_Znf"/>
</dbReference>
<evidence type="ECO:0000313" key="8">
    <source>
        <dbReference type="RefSeq" id="XP_005095673.2"/>
    </source>
</evidence>
<feature type="compositionally biased region" description="Pro residues" evidence="5">
    <location>
        <begin position="876"/>
        <end position="888"/>
    </location>
</feature>
<accession>A0ABM0JK92</accession>
<sequence length="1109" mass="124623">MAGRWSSEHFVAEFRDLQASAMAVDCLGNWVLLAGRKNLAFVDLSRPSQTVVKVTRQSKWDIGCVQWNGQPSHSHRFVTACNQRLDVFDYRDASASHLCSMKAHSRTVSDVDWSPFDVNIVASCSVDTFTYFWDIRDSKKPVKSFQTVSGAYQVKWNKVTNNLFATTHDGDVRIWDPRKGNSPIQYISAHPSKIHGLDWCHKDQYKLVTASQDCTIRFWDYNTPRRSETMINSGNPVWRARYTPFGDGVMSVVVPQLRRGENSLSLWHQSNNQKPVHIFVGHKDVILDFQWRRKQHDSARDQQLVTWSKDQTLRLWNVDTAMQKLCGHEVGEVMDEVQDDDLLPMSATARAMDSMSTQIDRDNKPVTSSSSNLLRPADSVSSNSSAMTGSSSTVFVPLEREIENLSGGFPGVHLKRVDFAKRKCSFKLERSVSFMDIELFFPANYPMKICPALTIIQSNLDKETQARVVKTFGDVSTKLVNQLMNCVETSLRQILPIMEKSRPYSSPQDGQSREDRKTMLENKYHVEKVKSPSSPISPSSAAPMYPTGSFQDSSVPFPRTSGARFCSNDRLVVFSVPAFLKKVHEDMEVTPRALSDLVTCTQSQWIRSQPSFSLSMLYGSPPPTVPAASISDFFTEKHAKSKNRQSHLHHHHKSQGRSRDAGEPRPHKEKDAERQSKKLQKVGAINIYDISSINPLSKYLAENYKLDLQDIPGTCDHNAAVAMKIGRKDLVQLWKLIHQMSHPVLRPSPNVELGPPWAYHPFGRGMVEKFLSHYGQVRDVQTMAMICCMFWDKDPPMMDLVASGISRQESRLSFEYAAANRKSRAVQQYNPYHTVSSVTNLLKGWTSIAEPISSAAPTPPRPLHMVSPAPLSPQQVLPPPTLPPPPPMTSSSSSCSASAGLAKSKGRMGEVASQPNLAALFRAGRAKAGKYTAVMKSKRSLSWSNSYDDIKILEEKDPREREVEKERILHHNNSKMLNPELKFQHEQIKKAYADVLYKWNLLNKRIQILKHTDSTGAPSRGIEFVVSCHNCNEDVQGPQCTRCKYPALRCSICHIGVRGAANFCLACGHGGHMHHMMDWFSSQTVCPTGCGCNCLQENLVPDGEQEIPS</sequence>
<keyword evidence="2" id="KW-0677">Repeat</keyword>
<evidence type="ECO:0000313" key="7">
    <source>
        <dbReference type="Proteomes" id="UP000694888"/>
    </source>
</evidence>
<feature type="compositionally biased region" description="Low complexity" evidence="5">
    <location>
        <begin position="531"/>
        <end position="543"/>
    </location>
</feature>
<reference evidence="8" key="1">
    <citation type="submission" date="2025-08" db="UniProtKB">
        <authorList>
            <consortium name="RefSeq"/>
        </authorList>
    </citation>
    <scope>IDENTIFICATION</scope>
</reference>
<evidence type="ECO:0000256" key="4">
    <source>
        <dbReference type="PROSITE-ProRule" id="PRU00221"/>
    </source>
</evidence>
<feature type="repeat" description="WD" evidence="4">
    <location>
        <begin position="101"/>
        <end position="143"/>
    </location>
</feature>
<dbReference type="Pfam" id="PF00400">
    <property type="entry name" value="WD40"/>
    <property type="match status" value="2"/>
</dbReference>
<feature type="domain" description="RWD" evidence="6">
    <location>
        <begin position="400"/>
        <end position="501"/>
    </location>
</feature>
<dbReference type="PANTHER" id="PTHR46170">
    <property type="entry name" value="GATOR COMPLEX PROTEIN WDR59"/>
    <property type="match status" value="1"/>
</dbReference>
<dbReference type="GeneID" id="101857324"/>
<name>A0ABM0JK92_APLCA</name>
<comment type="similarity">
    <text evidence="3">Belongs to the WD repeat WDR59 family.</text>
</comment>